<feature type="non-terminal residue" evidence="2">
    <location>
        <position position="1"/>
    </location>
</feature>
<proteinExistence type="predicted"/>
<name>A0A5J4N750_9TREM</name>
<feature type="compositionally biased region" description="Polar residues" evidence="1">
    <location>
        <begin position="45"/>
        <end position="78"/>
    </location>
</feature>
<gene>
    <name evidence="2" type="ORF">DEA37_0007320</name>
</gene>
<comment type="caution">
    <text evidence="2">The sequence shown here is derived from an EMBL/GenBank/DDBJ whole genome shotgun (WGS) entry which is preliminary data.</text>
</comment>
<dbReference type="AlphaFoldDB" id="A0A5J4N750"/>
<protein>
    <submittedName>
        <fullName evidence="2">Uncharacterized protein</fullName>
    </submittedName>
</protein>
<evidence type="ECO:0000256" key="1">
    <source>
        <dbReference type="SAM" id="MobiDB-lite"/>
    </source>
</evidence>
<reference evidence="2 3" key="1">
    <citation type="journal article" date="2019" name="Gigascience">
        <title>Whole-genome sequence of the oriental lung fluke Paragonimus westermani.</title>
        <authorList>
            <person name="Oey H."/>
            <person name="Zakrzewski M."/>
            <person name="Narain K."/>
            <person name="Devi K.R."/>
            <person name="Agatsuma T."/>
            <person name="Nawaratna S."/>
            <person name="Gobert G.N."/>
            <person name="Jones M.K."/>
            <person name="Ragan M.A."/>
            <person name="McManus D.P."/>
            <person name="Krause L."/>
        </authorList>
    </citation>
    <scope>NUCLEOTIDE SEQUENCE [LARGE SCALE GENOMIC DNA]</scope>
    <source>
        <strain evidence="2 3">IND2009</strain>
    </source>
</reference>
<keyword evidence="3" id="KW-1185">Reference proteome</keyword>
<evidence type="ECO:0000313" key="3">
    <source>
        <dbReference type="Proteomes" id="UP000324629"/>
    </source>
</evidence>
<feature type="region of interest" description="Disordered" evidence="1">
    <location>
        <begin position="35"/>
        <end position="78"/>
    </location>
</feature>
<evidence type="ECO:0000313" key="2">
    <source>
        <dbReference type="EMBL" id="KAA3671361.1"/>
    </source>
</evidence>
<dbReference type="EMBL" id="QNGE01006602">
    <property type="protein sequence ID" value="KAA3671361.1"/>
    <property type="molecule type" value="Genomic_DNA"/>
</dbReference>
<organism evidence="2 3">
    <name type="scientific">Paragonimus westermani</name>
    <dbReference type="NCBI Taxonomy" id="34504"/>
    <lineage>
        <taxon>Eukaryota</taxon>
        <taxon>Metazoa</taxon>
        <taxon>Spiralia</taxon>
        <taxon>Lophotrochozoa</taxon>
        <taxon>Platyhelminthes</taxon>
        <taxon>Trematoda</taxon>
        <taxon>Digenea</taxon>
        <taxon>Plagiorchiida</taxon>
        <taxon>Troglotremata</taxon>
        <taxon>Troglotrematidae</taxon>
        <taxon>Paragonimus</taxon>
    </lineage>
</organism>
<dbReference type="Proteomes" id="UP000324629">
    <property type="component" value="Unassembled WGS sequence"/>
</dbReference>
<accession>A0A5J4N750</accession>
<sequence>NNNLYARVRPRHERLGLNIDATLQDTGTVPFDNLVEASGSRPSGLDSSVTVTHTNTRSPPRSTTESAYTSQGPHTSQNCFAARPSQSLFVAGDSNLTNENHYGKISVRESLASLRARRAFPQLGPNTPDPCRANCGQVSPNVTFGVQSEYERVSGSASETNNSTYDFVPQASSSVGPVAEIVQSTEPQCGPGCKPHLSSDVYMDVPDSTGDERFTSNKSFPVANSRPGTLVSTRTHILTEMQSFRHMDSEIDLTHSRQLDSDNSDMLITARPRLMRSSKPFELGIQSDSDASCNSAGRNILSDVSHARSGGILSSCLALRFSCPLYM</sequence>